<dbReference type="EMBL" id="UFWD01000001">
    <property type="protein sequence ID" value="SUY24102.1"/>
    <property type="molecule type" value="Genomic_DNA"/>
</dbReference>
<comment type="cofactor">
    <cofactor evidence="1">
        <name>pyridoxal 5'-phosphate</name>
        <dbReference type="ChEBI" id="CHEBI:597326"/>
    </cofactor>
</comment>
<dbReference type="GO" id="GO:0008784">
    <property type="term" value="F:alanine racemase activity"/>
    <property type="evidence" value="ECO:0007669"/>
    <property type="project" value="UniProtKB-ARBA"/>
</dbReference>
<organism evidence="5">
    <name type="scientific">Clostridioides difficile</name>
    <name type="common">Peptoclostridium difficile</name>
    <dbReference type="NCBI Taxonomy" id="1496"/>
    <lineage>
        <taxon>Bacteria</taxon>
        <taxon>Bacillati</taxon>
        <taxon>Bacillota</taxon>
        <taxon>Clostridia</taxon>
        <taxon>Peptostreptococcales</taxon>
        <taxon>Peptostreptococcaceae</taxon>
        <taxon>Clostridioides</taxon>
    </lineage>
</organism>
<evidence type="ECO:0000256" key="2">
    <source>
        <dbReference type="ARBA" id="ARBA00022898"/>
    </source>
</evidence>
<dbReference type="AlphaFoldDB" id="A0A381IA38"/>
<dbReference type="Gene3D" id="2.40.37.10">
    <property type="entry name" value="Lyase, Ornithine Decarboxylase, Chain A, domain 1"/>
    <property type="match status" value="1"/>
</dbReference>
<keyword evidence="3" id="KW-0413">Isomerase</keyword>
<proteinExistence type="predicted"/>
<accession>A0A381IA38</accession>
<reference evidence="5" key="1">
    <citation type="submission" date="2018-06" db="EMBL/GenBank/DDBJ databases">
        <authorList>
            <consortium name="Pathogen Informatics"/>
            <person name="Doyle S."/>
        </authorList>
    </citation>
    <scope>NUCLEOTIDE SEQUENCE</scope>
    <source>
        <strain evidence="5">NCTC13307</strain>
    </source>
</reference>
<dbReference type="InterPro" id="IPR011079">
    <property type="entry name" value="Ala_racemase_C"/>
</dbReference>
<gene>
    <name evidence="5" type="ORF">NCTC13307_02084</name>
</gene>
<evidence type="ECO:0000313" key="5">
    <source>
        <dbReference type="EMBL" id="SUY24102.1"/>
    </source>
</evidence>
<dbReference type="Pfam" id="PF00842">
    <property type="entry name" value="Ala_racemase_C"/>
    <property type="match status" value="1"/>
</dbReference>
<dbReference type="SUPFAM" id="SSF50621">
    <property type="entry name" value="Alanine racemase C-terminal domain-like"/>
    <property type="match status" value="1"/>
</dbReference>
<feature type="domain" description="Alanine racemase C-terminal" evidence="4">
    <location>
        <begin position="1"/>
        <end position="60"/>
    </location>
</feature>
<evidence type="ECO:0000256" key="3">
    <source>
        <dbReference type="ARBA" id="ARBA00023235"/>
    </source>
</evidence>
<name>A0A381IA38_CLODI</name>
<dbReference type="SMART" id="SM01005">
    <property type="entry name" value="Ala_racemase_C"/>
    <property type="match status" value="1"/>
</dbReference>
<dbReference type="InterPro" id="IPR009006">
    <property type="entry name" value="Ala_racemase/Decarboxylase_C"/>
</dbReference>
<keyword evidence="2" id="KW-0663">Pyridoxal phosphate</keyword>
<protein>
    <submittedName>
        <fullName evidence="5">Serine/alanine racemase</fullName>
    </submittedName>
</protein>
<sequence length="60" mass="6467">MDQLAVDITDIPNVEVGNTAIIIGRDNLSELSASEVANNSCSISNELLSRVGRRLNVIKK</sequence>
<evidence type="ECO:0000256" key="1">
    <source>
        <dbReference type="ARBA" id="ARBA00001933"/>
    </source>
</evidence>
<evidence type="ECO:0000259" key="4">
    <source>
        <dbReference type="SMART" id="SM01005"/>
    </source>
</evidence>